<reference evidence="8 9" key="1">
    <citation type="submission" date="2017-03" db="EMBL/GenBank/DDBJ databases">
        <title>Genome Survey of Euroglyphus maynei.</title>
        <authorList>
            <person name="Arlian L.G."/>
            <person name="Morgan M.S."/>
            <person name="Rider S.D."/>
        </authorList>
    </citation>
    <scope>NUCLEOTIDE SEQUENCE [LARGE SCALE GENOMIC DNA]</scope>
    <source>
        <strain evidence="8">Arlian Lab</strain>
        <tissue evidence="8">Whole body</tissue>
    </source>
</reference>
<evidence type="ECO:0000313" key="8">
    <source>
        <dbReference type="EMBL" id="OTF72343.1"/>
    </source>
</evidence>
<dbReference type="GO" id="GO:0000184">
    <property type="term" value="P:nuclear-transcribed mRNA catabolic process, nonsense-mediated decay"/>
    <property type="evidence" value="ECO:0007669"/>
    <property type="project" value="UniProtKB-KW"/>
</dbReference>
<dbReference type="GO" id="GO:0000932">
    <property type="term" value="C:P-body"/>
    <property type="evidence" value="ECO:0007669"/>
    <property type="project" value="TreeGrafter"/>
</dbReference>
<organism evidence="8 9">
    <name type="scientific">Euroglyphus maynei</name>
    <name type="common">Mayne's house dust mite</name>
    <dbReference type="NCBI Taxonomy" id="6958"/>
    <lineage>
        <taxon>Eukaryota</taxon>
        <taxon>Metazoa</taxon>
        <taxon>Ecdysozoa</taxon>
        <taxon>Arthropoda</taxon>
        <taxon>Chelicerata</taxon>
        <taxon>Arachnida</taxon>
        <taxon>Acari</taxon>
        <taxon>Acariformes</taxon>
        <taxon>Sarcoptiformes</taxon>
        <taxon>Astigmata</taxon>
        <taxon>Psoroptidia</taxon>
        <taxon>Analgoidea</taxon>
        <taxon>Pyroglyphidae</taxon>
        <taxon>Pyroglyphinae</taxon>
        <taxon>Euroglyphus</taxon>
    </lineage>
</organism>
<dbReference type="GO" id="GO:0008047">
    <property type="term" value="F:enzyme activator activity"/>
    <property type="evidence" value="ECO:0007669"/>
    <property type="project" value="InterPro"/>
</dbReference>
<dbReference type="Pfam" id="PF16741">
    <property type="entry name" value="mRNA_decap_C"/>
    <property type="match status" value="1"/>
</dbReference>
<name>A0A1Y3AXJ4_EURMA</name>
<dbReference type="InterPro" id="IPR010334">
    <property type="entry name" value="Dcp1"/>
</dbReference>
<sequence length="489" mass="55265">MVDLNEDSINLRALKKIDDNIREIIICAGQVAVYYYDINQNDWVRKNIEGTLFFVRRSNQPEYAFVVINRLNTINFVQKITKDLEINVQSPYLMYKNIEKEIYCIWFYDANQCATLNENINQAMNSIKKTPDTSSKILNGQSHTPKSKQQSSLTAGTPSTNNDQAQASQILKLFYNNKTFGISGDNVLPPPDSMKPQMLINHLNENHLDNVSSEQTLPQKSVDDLVKPIAQRRSVNLKELFESQLVLQETSNTSLREIPQQLANNDESELTNKPQSSTPSSKKLKQTPNKNESVISSSPMNSSTFMTDDLKKKSLTSVPNSMANPPSSSSSNPGLLLMPESLIYPTEPQHHSAGNDIIRDEPQQMMPNMPQQSIHPSLIPYPINFEPGFQHALPPTLQAQPPPPHVLNNNLANCIPNVFEIQHDHQMIQQQQQQQQQQSVTPIAGRTSISKSDMYLSMEQLKKTLIYLLSNDADFLHAIHTAYVENIKK</sequence>
<gene>
    <name evidence="8" type="ORF">BLA29_000411</name>
</gene>
<evidence type="ECO:0000256" key="6">
    <source>
        <dbReference type="SAM" id="MobiDB-lite"/>
    </source>
</evidence>
<dbReference type="OrthoDB" id="440673at2759"/>
<dbReference type="EMBL" id="MUJZ01056654">
    <property type="protein sequence ID" value="OTF72343.1"/>
    <property type="molecule type" value="Genomic_DNA"/>
</dbReference>
<feature type="domain" description="mRNA-decapping enzyme C-terminal" evidence="7">
    <location>
        <begin position="456"/>
        <end position="489"/>
    </location>
</feature>
<evidence type="ECO:0000256" key="3">
    <source>
        <dbReference type="ARBA" id="ARBA00022490"/>
    </source>
</evidence>
<dbReference type="GO" id="GO:0031087">
    <property type="term" value="P:deadenylation-independent decapping of nuclear-transcribed mRNA"/>
    <property type="evidence" value="ECO:0007669"/>
    <property type="project" value="TreeGrafter"/>
</dbReference>
<dbReference type="AlphaFoldDB" id="A0A1Y3AXJ4"/>
<dbReference type="PANTHER" id="PTHR16290:SF0">
    <property type="entry name" value="DECAPPING PROTEIN 1, ISOFORM A"/>
    <property type="match status" value="1"/>
</dbReference>
<comment type="similarity">
    <text evidence="2">Belongs to the DCP1 family.</text>
</comment>
<dbReference type="CDD" id="cd09804">
    <property type="entry name" value="Dcp1"/>
    <property type="match status" value="1"/>
</dbReference>
<dbReference type="Pfam" id="PF06058">
    <property type="entry name" value="DCP1"/>
    <property type="match status" value="1"/>
</dbReference>
<evidence type="ECO:0000256" key="2">
    <source>
        <dbReference type="ARBA" id="ARBA00008778"/>
    </source>
</evidence>
<dbReference type="InterPro" id="IPR031953">
    <property type="entry name" value="mRNA_decap_C"/>
</dbReference>
<evidence type="ECO:0000256" key="1">
    <source>
        <dbReference type="ARBA" id="ARBA00004496"/>
    </source>
</evidence>
<comment type="caution">
    <text evidence="8">The sequence shown here is derived from an EMBL/GenBank/DDBJ whole genome shotgun (WGS) entry which is preliminary data.</text>
</comment>
<feature type="region of interest" description="Disordered" evidence="6">
    <location>
        <begin position="263"/>
        <end position="306"/>
    </location>
</feature>
<dbReference type="GO" id="GO:0003729">
    <property type="term" value="F:mRNA binding"/>
    <property type="evidence" value="ECO:0007669"/>
    <property type="project" value="TreeGrafter"/>
</dbReference>
<feature type="region of interest" description="Disordered" evidence="6">
    <location>
        <begin position="316"/>
        <end position="335"/>
    </location>
</feature>
<dbReference type="PANTHER" id="PTHR16290">
    <property type="entry name" value="TRANSCRIPTION FACTOR SMIF DECAPPING ENZYME DCP1"/>
    <property type="match status" value="1"/>
</dbReference>
<dbReference type="GO" id="GO:0000290">
    <property type="term" value="P:deadenylation-dependent decapping of nuclear-transcribed mRNA"/>
    <property type="evidence" value="ECO:0007669"/>
    <property type="project" value="InterPro"/>
</dbReference>
<comment type="subcellular location">
    <subcellularLocation>
        <location evidence="1">Cytoplasm</location>
    </subcellularLocation>
</comment>
<evidence type="ECO:0000313" key="9">
    <source>
        <dbReference type="Proteomes" id="UP000194236"/>
    </source>
</evidence>
<evidence type="ECO:0000259" key="7">
    <source>
        <dbReference type="Pfam" id="PF16741"/>
    </source>
</evidence>
<protein>
    <recommendedName>
        <fullName evidence="7">mRNA-decapping enzyme C-terminal domain-containing protein</fullName>
    </recommendedName>
</protein>
<dbReference type="GO" id="GO:0006397">
    <property type="term" value="P:mRNA processing"/>
    <property type="evidence" value="ECO:0007669"/>
    <property type="project" value="UniProtKB-KW"/>
</dbReference>
<dbReference type="Gene3D" id="6.10.140.2030">
    <property type="match status" value="1"/>
</dbReference>
<feature type="region of interest" description="Disordered" evidence="6">
    <location>
        <begin position="131"/>
        <end position="162"/>
    </location>
</feature>
<keyword evidence="4" id="KW-0507">mRNA processing</keyword>
<evidence type="ECO:0000256" key="5">
    <source>
        <dbReference type="ARBA" id="ARBA00023161"/>
    </source>
</evidence>
<dbReference type="InterPro" id="IPR011993">
    <property type="entry name" value="PH-like_dom_sf"/>
</dbReference>
<accession>A0A1Y3AXJ4</accession>
<keyword evidence="3" id="KW-0963">Cytoplasm</keyword>
<evidence type="ECO:0000256" key="4">
    <source>
        <dbReference type="ARBA" id="ARBA00022664"/>
    </source>
</evidence>
<dbReference type="SUPFAM" id="SSF50729">
    <property type="entry name" value="PH domain-like"/>
    <property type="match status" value="1"/>
</dbReference>
<dbReference type="Proteomes" id="UP000194236">
    <property type="component" value="Unassembled WGS sequence"/>
</dbReference>
<keyword evidence="5" id="KW-0866">Nonsense-mediated mRNA decay</keyword>
<dbReference type="Gene3D" id="2.30.29.30">
    <property type="entry name" value="Pleckstrin-homology domain (PH domain)/Phosphotyrosine-binding domain (PTB)"/>
    <property type="match status" value="1"/>
</dbReference>
<feature type="compositionally biased region" description="Low complexity" evidence="6">
    <location>
        <begin position="317"/>
        <end position="333"/>
    </location>
</feature>
<keyword evidence="9" id="KW-1185">Reference proteome</keyword>
<proteinExistence type="inferred from homology"/>